<dbReference type="OrthoDB" id="9777288at2"/>
<dbReference type="PANTHER" id="PTHR42789">
    <property type="entry name" value="D-ISOMER SPECIFIC 2-HYDROXYACID DEHYDROGENASE FAMILY PROTEIN (AFU_ORTHOLOGUE AFUA_6G10090)"/>
    <property type="match status" value="1"/>
</dbReference>
<reference evidence="8" key="1">
    <citation type="submission" date="2016-04" db="EMBL/GenBank/DDBJ databases">
        <authorList>
            <person name="Chen L."/>
            <person name="Zhuang W."/>
            <person name="Wang G."/>
        </authorList>
    </citation>
    <scope>NUCLEOTIDE SEQUENCE [LARGE SCALE GENOMIC DNA]</scope>
    <source>
        <strain evidence="8">208</strain>
    </source>
</reference>
<comment type="similarity">
    <text evidence="1 4">Belongs to the D-isomer specific 2-hydroxyacid dehydrogenase family.</text>
</comment>
<protein>
    <submittedName>
        <fullName evidence="7">Hydroxyacid dehydrogenase</fullName>
    </submittedName>
</protein>
<dbReference type="InterPro" id="IPR006140">
    <property type="entry name" value="D-isomer_DH_NAD-bd"/>
</dbReference>
<dbReference type="Pfam" id="PF02826">
    <property type="entry name" value="2-Hacid_dh_C"/>
    <property type="match status" value="1"/>
</dbReference>
<keyword evidence="3" id="KW-0520">NAD</keyword>
<evidence type="ECO:0000256" key="3">
    <source>
        <dbReference type="ARBA" id="ARBA00023027"/>
    </source>
</evidence>
<feature type="domain" description="D-isomer specific 2-hydroxyacid dehydrogenase catalytic" evidence="5">
    <location>
        <begin position="4"/>
        <end position="305"/>
    </location>
</feature>
<dbReference type="SUPFAM" id="SSF52283">
    <property type="entry name" value="Formate/glycerate dehydrogenase catalytic domain-like"/>
    <property type="match status" value="1"/>
</dbReference>
<accession>A0A1V9EL81</accession>
<evidence type="ECO:0000313" key="8">
    <source>
        <dbReference type="Proteomes" id="UP000192276"/>
    </source>
</evidence>
<dbReference type="Gene3D" id="3.40.50.720">
    <property type="entry name" value="NAD(P)-binding Rossmann-like Domain"/>
    <property type="match status" value="2"/>
</dbReference>
<dbReference type="PANTHER" id="PTHR42789:SF1">
    <property type="entry name" value="D-ISOMER SPECIFIC 2-HYDROXYACID DEHYDROGENASE FAMILY PROTEIN (AFU_ORTHOLOGUE AFUA_6G10090)"/>
    <property type="match status" value="1"/>
</dbReference>
<sequence>MKKVIITAKVHDWLLEQLQKKGFTIQHVPAITYEELLEIIHEAEGLIVTTRIKIDKALLDRATNLKWIGRLGSGMELIDVTYAESKGIKCVSSPEGNRNAVAEHSLGMLLSLMNRMNSSMQEIREGKWMRDANRGIELTGKTVGIIGYGNTGSAFARLLAPFDVTVLACDKYKFDFAKGYVREANLEQITRYADVVSLHLPLTDETFHFANDAFFNALQRKPFFLNASRGKVQETGAIIRALQNNKIAGAGLDVLENEKIETWTGVEKQELDWLLQQPNVLITPHIAGYSHEAYHKMASVVLEKLGI</sequence>
<dbReference type="SUPFAM" id="SSF51735">
    <property type="entry name" value="NAD(P)-binding Rossmann-fold domains"/>
    <property type="match status" value="1"/>
</dbReference>
<evidence type="ECO:0000259" key="5">
    <source>
        <dbReference type="Pfam" id="PF00389"/>
    </source>
</evidence>
<keyword evidence="8" id="KW-1185">Reference proteome</keyword>
<gene>
    <name evidence="7" type="ORF">A4R26_07825</name>
</gene>
<dbReference type="GO" id="GO:0051287">
    <property type="term" value="F:NAD binding"/>
    <property type="evidence" value="ECO:0007669"/>
    <property type="project" value="InterPro"/>
</dbReference>
<dbReference type="Pfam" id="PF00389">
    <property type="entry name" value="2-Hacid_dh"/>
    <property type="match status" value="1"/>
</dbReference>
<evidence type="ECO:0000256" key="2">
    <source>
        <dbReference type="ARBA" id="ARBA00023002"/>
    </source>
</evidence>
<comment type="caution">
    <text evidence="7">The sequence shown here is derived from an EMBL/GenBank/DDBJ whole genome shotgun (WGS) entry which is preliminary data.</text>
</comment>
<proteinExistence type="inferred from homology"/>
<dbReference type="AlphaFoldDB" id="A0A1V9EL81"/>
<dbReference type="Proteomes" id="UP000192276">
    <property type="component" value="Unassembled WGS sequence"/>
</dbReference>
<dbReference type="InterPro" id="IPR006139">
    <property type="entry name" value="D-isomer_2_OHA_DH_cat_dom"/>
</dbReference>
<dbReference type="GO" id="GO:0016616">
    <property type="term" value="F:oxidoreductase activity, acting on the CH-OH group of donors, NAD or NADP as acceptor"/>
    <property type="evidence" value="ECO:0007669"/>
    <property type="project" value="InterPro"/>
</dbReference>
<evidence type="ECO:0000259" key="6">
    <source>
        <dbReference type="Pfam" id="PF02826"/>
    </source>
</evidence>
<evidence type="ECO:0000256" key="1">
    <source>
        <dbReference type="ARBA" id="ARBA00005854"/>
    </source>
</evidence>
<organism evidence="7 8">
    <name type="scientific">Niastella populi</name>
    <dbReference type="NCBI Taxonomy" id="550983"/>
    <lineage>
        <taxon>Bacteria</taxon>
        <taxon>Pseudomonadati</taxon>
        <taxon>Bacteroidota</taxon>
        <taxon>Chitinophagia</taxon>
        <taxon>Chitinophagales</taxon>
        <taxon>Chitinophagaceae</taxon>
        <taxon>Niastella</taxon>
    </lineage>
</organism>
<dbReference type="InterPro" id="IPR050857">
    <property type="entry name" value="D-2-hydroxyacid_DH"/>
</dbReference>
<dbReference type="EMBL" id="LWBP01000243">
    <property type="protein sequence ID" value="OQP46625.1"/>
    <property type="molecule type" value="Genomic_DNA"/>
</dbReference>
<dbReference type="InterPro" id="IPR036291">
    <property type="entry name" value="NAD(P)-bd_dom_sf"/>
</dbReference>
<name>A0A1V9EL81_9BACT</name>
<evidence type="ECO:0000256" key="4">
    <source>
        <dbReference type="RuleBase" id="RU003719"/>
    </source>
</evidence>
<feature type="domain" description="D-isomer specific 2-hydroxyacid dehydrogenase NAD-binding" evidence="6">
    <location>
        <begin position="106"/>
        <end position="287"/>
    </location>
</feature>
<dbReference type="RefSeq" id="WP_081170675.1">
    <property type="nucleotide sequence ID" value="NZ_LWBP01000243.1"/>
</dbReference>
<evidence type="ECO:0000313" key="7">
    <source>
        <dbReference type="EMBL" id="OQP46625.1"/>
    </source>
</evidence>
<keyword evidence="2 4" id="KW-0560">Oxidoreductase</keyword>
<dbReference type="STRING" id="550983.A4R26_07825"/>